<evidence type="ECO:0000313" key="10">
    <source>
        <dbReference type="EMBL" id="RKP36084.1"/>
    </source>
</evidence>
<evidence type="ECO:0000256" key="2">
    <source>
        <dbReference type="ARBA" id="ARBA00009446"/>
    </source>
</evidence>
<dbReference type="GO" id="GO:0003917">
    <property type="term" value="F:DNA topoisomerase type I (single strand cut, ATP-independent) activity"/>
    <property type="evidence" value="ECO:0007669"/>
    <property type="project" value="UniProtKB-EC"/>
</dbReference>
<dbReference type="InterPro" id="IPR023405">
    <property type="entry name" value="Topo_IA_core_domain"/>
</dbReference>
<evidence type="ECO:0000256" key="7">
    <source>
        <dbReference type="SAM" id="MobiDB-lite"/>
    </source>
</evidence>
<evidence type="ECO:0000313" key="11">
    <source>
        <dbReference type="Proteomes" id="UP000268162"/>
    </source>
</evidence>
<dbReference type="GO" id="GO:0031422">
    <property type="term" value="C:RecQ family helicase-topoisomerase III complex"/>
    <property type="evidence" value="ECO:0007669"/>
    <property type="project" value="TreeGrafter"/>
</dbReference>
<dbReference type="InterPro" id="IPR003601">
    <property type="entry name" value="Topo_IA_2"/>
</dbReference>
<proteinExistence type="inferred from homology"/>
<name>A0A4P9ZRE9_9FUNG</name>
<dbReference type="SUPFAM" id="SSF56712">
    <property type="entry name" value="Prokaryotic type I DNA topoisomerase"/>
    <property type="match status" value="1"/>
</dbReference>
<feature type="region of interest" description="Disordered" evidence="7">
    <location>
        <begin position="627"/>
        <end position="666"/>
    </location>
</feature>
<dbReference type="InterPro" id="IPR013824">
    <property type="entry name" value="Topo_IA_cen_sub1"/>
</dbReference>
<dbReference type="EMBL" id="ML002722">
    <property type="protein sequence ID" value="RKP36084.1"/>
    <property type="molecule type" value="Genomic_DNA"/>
</dbReference>
<accession>A0A4P9ZRE9</accession>
<dbReference type="Gene3D" id="1.10.290.10">
    <property type="entry name" value="Topoisomerase I, domain 4"/>
    <property type="match status" value="1"/>
</dbReference>
<dbReference type="EC" id="5.6.2.1" evidence="6"/>
<dbReference type="Pfam" id="PF01131">
    <property type="entry name" value="Topoisom_bac"/>
    <property type="match status" value="1"/>
</dbReference>
<dbReference type="PROSITE" id="PS52039">
    <property type="entry name" value="TOPO_IA_2"/>
    <property type="match status" value="1"/>
</dbReference>
<dbReference type="GO" id="GO:0006310">
    <property type="term" value="P:DNA recombination"/>
    <property type="evidence" value="ECO:0007669"/>
    <property type="project" value="TreeGrafter"/>
</dbReference>
<evidence type="ECO:0000256" key="6">
    <source>
        <dbReference type="RuleBase" id="RU362092"/>
    </source>
</evidence>
<dbReference type="InterPro" id="IPR013497">
    <property type="entry name" value="Topo_IA_cen"/>
</dbReference>
<keyword evidence="11" id="KW-1185">Reference proteome</keyword>
<dbReference type="FunFam" id="1.10.290.10:FF:000001">
    <property type="entry name" value="DNA topoisomerase"/>
    <property type="match status" value="1"/>
</dbReference>
<dbReference type="FunFam" id="3.40.50.140:FF:000003">
    <property type="entry name" value="DNA topoisomerase"/>
    <property type="match status" value="1"/>
</dbReference>
<feature type="domain" description="Topo IA-type catalytic" evidence="9">
    <location>
        <begin position="164"/>
        <end position="585"/>
    </location>
</feature>
<gene>
    <name evidence="10" type="ORF">BJ085DRAFT_20681</name>
</gene>
<dbReference type="InterPro" id="IPR013825">
    <property type="entry name" value="Topo_IA_cen_sub2"/>
</dbReference>
<evidence type="ECO:0000259" key="9">
    <source>
        <dbReference type="PROSITE" id="PS52039"/>
    </source>
</evidence>
<evidence type="ECO:0000256" key="5">
    <source>
        <dbReference type="ARBA" id="ARBA00023235"/>
    </source>
</evidence>
<sequence>MRILIVAEKPSQAKEVARILSNGACHRRQGPSKFCSNFDFPYKFRNQDCQVTVTSVAGHLMRIDFPPEYRSWRAVDPVALFQAPLVKEVHPNYLDIQRNLKQETRNMNVLLIWTDYDREGENIGSEIVDVCRSVKQRFEVLRAKFSVFTPEGIRSAMNHPVQLDYQQVHAVDARTELDLRVGSALTRFQTLRLAPRFREVNNKIISYGPCQFPTLGFVVDQYLKVEKFVPEPFWHIDVQHEKEDTQAKFAWKRTRLFCRWTCTALYEQCVENPTAHVIRVDSKPTSKWKPVPLTTVEMLKMASRYLRMASDRAMKVAETLYNQGFISYPRTETDQFSSDFPLRPLVEKQTNAPDWGNYATRLLEGEFKPPRNGKNNDNAHPPIHPTAYAGTLAGDDKRLYEMIVRRFLAVCWDDAKGHKTEVDIRIDQEEFHCKGLMVLAKNYLEVYPYEKWTDMTMPVYQQGESFTPTAIELVAGSTSAPQLLSESDLIERMEKFGIGTDATIHDHIKKVQDREYVIKQPDSRFCPSTLGVALVEGYDSIGFDLSLCKPFLRSAMERDMNRIIQGAKTKEEVIAANIAMYREVYQRTLEQASALESALAQSFGHAPDGEETCRFFEWDDTNNAGGGSFGGMGGMGSDGGGGGGGPSSSFNGGSSSTARSSRSGSIMASSSDDWMASATCYVCDTVRTTAIIVISKCLDTCHSSPCLMGHD</sequence>
<dbReference type="GO" id="GO:0005634">
    <property type="term" value="C:nucleus"/>
    <property type="evidence" value="ECO:0007669"/>
    <property type="project" value="TreeGrafter"/>
</dbReference>
<dbReference type="Pfam" id="PF01751">
    <property type="entry name" value="Toprim"/>
    <property type="match status" value="1"/>
</dbReference>
<feature type="compositionally biased region" description="Low complexity" evidence="7">
    <location>
        <begin position="647"/>
        <end position="666"/>
    </location>
</feature>
<dbReference type="CDD" id="cd03362">
    <property type="entry name" value="TOPRIM_TopoIA_TopoIII"/>
    <property type="match status" value="1"/>
</dbReference>
<dbReference type="PANTHER" id="PTHR11390:SF21">
    <property type="entry name" value="DNA TOPOISOMERASE 3-ALPHA"/>
    <property type="match status" value="1"/>
</dbReference>
<dbReference type="Gene3D" id="1.10.460.10">
    <property type="entry name" value="Topoisomerase I, domain 2"/>
    <property type="match status" value="1"/>
</dbReference>
<evidence type="ECO:0000256" key="1">
    <source>
        <dbReference type="ARBA" id="ARBA00000213"/>
    </source>
</evidence>
<dbReference type="InterPro" id="IPR003602">
    <property type="entry name" value="Topo_IA_DNA-bd_dom"/>
</dbReference>
<dbReference type="AlphaFoldDB" id="A0A4P9ZRE9"/>
<dbReference type="Gene3D" id="2.70.20.10">
    <property type="entry name" value="Topoisomerase I, domain 3"/>
    <property type="match status" value="1"/>
</dbReference>
<dbReference type="SMART" id="SM00437">
    <property type="entry name" value="TOP1Ac"/>
    <property type="match status" value="1"/>
</dbReference>
<dbReference type="InterPro" id="IPR034144">
    <property type="entry name" value="TOPRIM_TopoIII"/>
</dbReference>
<keyword evidence="4 6" id="KW-0238">DNA-binding</keyword>
<feature type="compositionally biased region" description="Gly residues" evidence="7">
    <location>
        <begin position="627"/>
        <end position="646"/>
    </location>
</feature>
<dbReference type="SMART" id="SM00436">
    <property type="entry name" value="TOP1Bc"/>
    <property type="match status" value="1"/>
</dbReference>
<dbReference type="Proteomes" id="UP000268162">
    <property type="component" value="Unassembled WGS sequence"/>
</dbReference>
<dbReference type="SMART" id="SM00493">
    <property type="entry name" value="TOPRIM"/>
    <property type="match status" value="1"/>
</dbReference>
<reference evidence="11" key="1">
    <citation type="journal article" date="2018" name="Nat. Microbiol.">
        <title>Leveraging single-cell genomics to expand the fungal tree of life.</title>
        <authorList>
            <person name="Ahrendt S.R."/>
            <person name="Quandt C.A."/>
            <person name="Ciobanu D."/>
            <person name="Clum A."/>
            <person name="Salamov A."/>
            <person name="Andreopoulos B."/>
            <person name="Cheng J.F."/>
            <person name="Woyke T."/>
            <person name="Pelin A."/>
            <person name="Henrissat B."/>
            <person name="Reynolds N.K."/>
            <person name="Benny G.L."/>
            <person name="Smith M.E."/>
            <person name="James T.Y."/>
            <person name="Grigoriev I.V."/>
        </authorList>
    </citation>
    <scope>NUCLEOTIDE SEQUENCE [LARGE SCALE GENOMIC DNA]</scope>
    <source>
        <strain evidence="11">RSA 468</strain>
    </source>
</reference>
<comment type="similarity">
    <text evidence="2 6">Belongs to the type IA topoisomerase family.</text>
</comment>
<dbReference type="InterPro" id="IPR000380">
    <property type="entry name" value="Topo_IA"/>
</dbReference>
<organism evidence="10 11">
    <name type="scientific">Dimargaris cristalligena</name>
    <dbReference type="NCBI Taxonomy" id="215637"/>
    <lineage>
        <taxon>Eukaryota</taxon>
        <taxon>Fungi</taxon>
        <taxon>Fungi incertae sedis</taxon>
        <taxon>Zoopagomycota</taxon>
        <taxon>Kickxellomycotina</taxon>
        <taxon>Dimargaritomycetes</taxon>
        <taxon>Dimargaritales</taxon>
        <taxon>Dimargaritaceae</taxon>
        <taxon>Dimargaris</taxon>
    </lineage>
</organism>
<keyword evidence="5 6" id="KW-0413">Isomerase</keyword>
<dbReference type="InterPro" id="IPR006171">
    <property type="entry name" value="TOPRIM_dom"/>
</dbReference>
<evidence type="ECO:0000259" key="8">
    <source>
        <dbReference type="PROSITE" id="PS50880"/>
    </source>
</evidence>
<feature type="domain" description="Toprim" evidence="8">
    <location>
        <begin position="2"/>
        <end position="146"/>
    </location>
</feature>
<keyword evidence="3 6" id="KW-0799">Topoisomerase</keyword>
<comment type="function">
    <text evidence="6">Introduces a single-strand break via transesterification at a target site in duplex DNA. Releases the supercoiling and torsional tension of DNA introduced during the DNA replication and transcription by transiently cleaving and rejoining one strand of the DNA duplex. The scissile phosphodiester is attacked by the catalytic tyrosine of the enzyme, resulting in the formation of a DNA-(5'-phosphotyrosyl)-enzyme intermediate and the expulsion of a 3'-OH DNA strand.</text>
</comment>
<dbReference type="Gene3D" id="3.40.50.140">
    <property type="match status" value="1"/>
</dbReference>
<evidence type="ECO:0000256" key="3">
    <source>
        <dbReference type="ARBA" id="ARBA00023029"/>
    </source>
</evidence>
<dbReference type="CDD" id="cd00186">
    <property type="entry name" value="TOP1Ac"/>
    <property type="match status" value="1"/>
</dbReference>
<dbReference type="GO" id="GO:0003677">
    <property type="term" value="F:DNA binding"/>
    <property type="evidence" value="ECO:0007669"/>
    <property type="project" value="UniProtKB-KW"/>
</dbReference>
<dbReference type="GO" id="GO:0006265">
    <property type="term" value="P:DNA topological change"/>
    <property type="evidence" value="ECO:0007669"/>
    <property type="project" value="InterPro"/>
</dbReference>
<evidence type="ECO:0000256" key="4">
    <source>
        <dbReference type="ARBA" id="ARBA00023125"/>
    </source>
</evidence>
<dbReference type="GO" id="GO:0006281">
    <property type="term" value="P:DNA repair"/>
    <property type="evidence" value="ECO:0007669"/>
    <property type="project" value="TreeGrafter"/>
</dbReference>
<dbReference type="PRINTS" id="PR00417">
    <property type="entry name" value="PRTPISMRASEI"/>
</dbReference>
<dbReference type="STRING" id="215637.A0A4P9ZRE9"/>
<dbReference type="PROSITE" id="PS50880">
    <property type="entry name" value="TOPRIM"/>
    <property type="match status" value="1"/>
</dbReference>
<dbReference type="InterPro" id="IPR013826">
    <property type="entry name" value="Topo_IA_cen_sub3"/>
</dbReference>
<dbReference type="PANTHER" id="PTHR11390">
    <property type="entry name" value="PROKARYOTIC DNA TOPOISOMERASE"/>
    <property type="match status" value="1"/>
</dbReference>
<comment type="catalytic activity">
    <reaction evidence="1 6">
        <text>ATP-independent breakage of single-stranded DNA, followed by passage and rejoining.</text>
        <dbReference type="EC" id="5.6.2.1"/>
    </reaction>
</comment>
<protein>
    <recommendedName>
        <fullName evidence="6">DNA topoisomerase</fullName>
        <ecNumber evidence="6">5.6.2.1</ecNumber>
    </recommendedName>
</protein>